<dbReference type="InterPro" id="IPR029028">
    <property type="entry name" value="Alpha/beta_knot_MTases"/>
</dbReference>
<feature type="domain" description="tRNA/rRNA methyltransferase SpoU type" evidence="3">
    <location>
        <begin position="114"/>
        <end position="253"/>
    </location>
</feature>
<dbReference type="Pfam" id="PF00588">
    <property type="entry name" value="SpoU_methylase"/>
    <property type="match status" value="1"/>
</dbReference>
<evidence type="ECO:0000259" key="3">
    <source>
        <dbReference type="Pfam" id="PF00588"/>
    </source>
</evidence>
<organism evidence="4 5">
    <name type="scientific">Rhodoferax lithotrophicus</name>
    <dbReference type="NCBI Taxonomy" id="2798804"/>
    <lineage>
        <taxon>Bacteria</taxon>
        <taxon>Pseudomonadati</taxon>
        <taxon>Pseudomonadota</taxon>
        <taxon>Betaproteobacteria</taxon>
        <taxon>Burkholderiales</taxon>
        <taxon>Comamonadaceae</taxon>
        <taxon>Rhodoferax</taxon>
    </lineage>
</organism>
<keyword evidence="5" id="KW-1185">Reference proteome</keyword>
<dbReference type="Gene3D" id="3.40.1280.10">
    <property type="match status" value="1"/>
</dbReference>
<evidence type="ECO:0000313" key="5">
    <source>
        <dbReference type="Proteomes" id="UP000824366"/>
    </source>
</evidence>
<name>A0ABM7MNU6_9BURK</name>
<dbReference type="SUPFAM" id="SSF75217">
    <property type="entry name" value="alpha/beta knot"/>
    <property type="match status" value="1"/>
</dbReference>
<dbReference type="InterPro" id="IPR051259">
    <property type="entry name" value="rRNA_Methyltransferase"/>
</dbReference>
<evidence type="ECO:0000256" key="2">
    <source>
        <dbReference type="ARBA" id="ARBA00022679"/>
    </source>
</evidence>
<evidence type="ECO:0000256" key="1">
    <source>
        <dbReference type="ARBA" id="ARBA00022603"/>
    </source>
</evidence>
<accession>A0ABM7MNU6</accession>
<gene>
    <name evidence="4" type="ORF">MIZ03_2882</name>
</gene>
<dbReference type="Proteomes" id="UP000824366">
    <property type="component" value="Chromosome"/>
</dbReference>
<dbReference type="PANTHER" id="PTHR43191">
    <property type="entry name" value="RRNA METHYLTRANSFERASE 3"/>
    <property type="match status" value="1"/>
</dbReference>
<dbReference type="InterPro" id="IPR001537">
    <property type="entry name" value="SpoU_MeTrfase"/>
</dbReference>
<proteinExistence type="predicted"/>
<keyword evidence="1" id="KW-0489">Methyltransferase</keyword>
<dbReference type="CDD" id="cd18095">
    <property type="entry name" value="SpoU-like_rRNA-MTase"/>
    <property type="match status" value="1"/>
</dbReference>
<keyword evidence="2" id="KW-0808">Transferase</keyword>
<protein>
    <submittedName>
        <fullName evidence="4">23S rRNA (Guanosine-2'-O-)-methyltransferase RlmB</fullName>
    </submittedName>
</protein>
<dbReference type="EMBL" id="AP024238">
    <property type="protein sequence ID" value="BCO27989.1"/>
    <property type="molecule type" value="Genomic_DNA"/>
</dbReference>
<dbReference type="Gene3D" id="3.30.1330.30">
    <property type="match status" value="1"/>
</dbReference>
<dbReference type="RefSeq" id="WP_223903990.1">
    <property type="nucleotide sequence ID" value="NZ_AP024238.1"/>
</dbReference>
<evidence type="ECO:0000313" key="4">
    <source>
        <dbReference type="EMBL" id="BCO27989.1"/>
    </source>
</evidence>
<dbReference type="PANTHER" id="PTHR43191:SF2">
    <property type="entry name" value="RRNA METHYLTRANSFERASE 3, MITOCHONDRIAL"/>
    <property type="match status" value="1"/>
</dbReference>
<dbReference type="InterPro" id="IPR029064">
    <property type="entry name" value="Ribosomal_eL30-like_sf"/>
</dbReference>
<sequence length="261" mass="28020">MNAPLWISSRDNAFVKDLKKLAHGSTEYRKQQRVWAEGDHLVRAAMARGKQPAIGIFSESFWPLAPIEYAQAALKNIVISDVLYDSISALESPSRMGFLFDMAQVPAIQSGVATVVLDRVQDAGNVGAILRSASAFGFKQIIAFKGSAALWSPKVLRAGMGAHWGLQLIEGADLRCLSELRLPLLVTSSHRGHYLHRMLSNGELPMPCVWALGHEGQGVGAELEALANLHVRIAQPGGEESLNVATAAAICLHASATAHLG</sequence>
<dbReference type="InterPro" id="IPR029026">
    <property type="entry name" value="tRNA_m1G_MTases_N"/>
</dbReference>
<dbReference type="SUPFAM" id="SSF55315">
    <property type="entry name" value="L30e-like"/>
    <property type="match status" value="1"/>
</dbReference>
<reference evidence="4 5" key="1">
    <citation type="journal article" date="2021" name="Microbiol. Spectr.">
        <title>A Single Bacterium Capable of Oxidation and Reduction of Iron at Circumneutral pH.</title>
        <authorList>
            <person name="Kato S."/>
            <person name="Ohkuma M."/>
        </authorList>
    </citation>
    <scope>NUCLEOTIDE SEQUENCE [LARGE SCALE GENOMIC DNA]</scope>
    <source>
        <strain evidence="4 5">MIZ03</strain>
    </source>
</reference>